<evidence type="ECO:0000256" key="4">
    <source>
        <dbReference type="PIRSR" id="PIRSR001365-2"/>
    </source>
</evidence>
<dbReference type="SUPFAM" id="SSF51569">
    <property type="entry name" value="Aldolase"/>
    <property type="match status" value="1"/>
</dbReference>
<dbReference type="PANTHER" id="PTHR12128:SF66">
    <property type="entry name" value="4-HYDROXY-2-OXOGLUTARATE ALDOLASE, MITOCHONDRIAL"/>
    <property type="match status" value="1"/>
</dbReference>
<dbReference type="PANTHER" id="PTHR12128">
    <property type="entry name" value="DIHYDRODIPICOLINATE SYNTHASE"/>
    <property type="match status" value="1"/>
</dbReference>
<dbReference type="PIRSF" id="PIRSF001365">
    <property type="entry name" value="DHDPS"/>
    <property type="match status" value="1"/>
</dbReference>
<dbReference type="InterPro" id="IPR002220">
    <property type="entry name" value="DapA-like"/>
</dbReference>
<feature type="binding site" evidence="4">
    <location>
        <position position="217"/>
    </location>
    <ligand>
        <name>pyruvate</name>
        <dbReference type="ChEBI" id="CHEBI:15361"/>
    </ligand>
</feature>
<dbReference type="AlphaFoldDB" id="A0A157NSD6"/>
<evidence type="ECO:0000313" key="5">
    <source>
        <dbReference type="EMBL" id="SAI24242.1"/>
    </source>
</evidence>
<evidence type="ECO:0000256" key="2">
    <source>
        <dbReference type="ARBA" id="ARBA00023239"/>
    </source>
</evidence>
<dbReference type="EC" id="4.1.2.-" evidence="5"/>
<dbReference type="CDD" id="cd00408">
    <property type="entry name" value="DHDPS-like"/>
    <property type="match status" value="1"/>
</dbReference>
<dbReference type="Gene3D" id="3.20.20.70">
    <property type="entry name" value="Aldolase class I"/>
    <property type="match status" value="1"/>
</dbReference>
<dbReference type="GO" id="GO:0005829">
    <property type="term" value="C:cytosol"/>
    <property type="evidence" value="ECO:0007669"/>
    <property type="project" value="TreeGrafter"/>
</dbReference>
<keyword evidence="2 3" id="KW-0456">Lyase</keyword>
<name>A0A157NSD6_9BORD</name>
<comment type="similarity">
    <text evidence="1 3">Belongs to the DapA family.</text>
</comment>
<dbReference type="Proteomes" id="UP000077037">
    <property type="component" value="Unassembled WGS sequence"/>
</dbReference>
<dbReference type="GO" id="GO:0008840">
    <property type="term" value="F:4-hydroxy-tetrahydrodipicolinate synthase activity"/>
    <property type="evidence" value="ECO:0007669"/>
    <property type="project" value="TreeGrafter"/>
</dbReference>
<accession>A0A157NSD6</accession>
<evidence type="ECO:0000256" key="3">
    <source>
        <dbReference type="PIRNR" id="PIRNR001365"/>
    </source>
</evidence>
<evidence type="ECO:0000313" key="6">
    <source>
        <dbReference type="Proteomes" id="UP000077037"/>
    </source>
</evidence>
<dbReference type="OrthoDB" id="8723394at2"/>
<sequence>MTFSHPAPRYRGIFPVVPTTFTESGELDLASQTRCVDFMIDSGVDGLCILANYSEQFSLADDERERLTRVVLEHVAGRVPVIVTTSHFSTALCAARSRRAQEMGAAMVMVMPPYHGATFRVDTAQVREFYARLSDALDIPIMIQDAPAAGTPLPPAFLAQMAREIEHVSYFKMETAGAAGKLRELIRLGGDAVEGPWDGEEGITLLADLDAGATGAMTGGGFADGIRPIIEAHRRGDHDAAFAQYQRWLPLINYENRQAGFLAAKALMRAGGIIACDAPRHPWPGLSPETRAGLLATARRLDPLVLRWAR</sequence>
<organism evidence="5 6">
    <name type="scientific">Bordetella ansorpii</name>
    <dbReference type="NCBI Taxonomy" id="288768"/>
    <lineage>
        <taxon>Bacteria</taxon>
        <taxon>Pseudomonadati</taxon>
        <taxon>Pseudomonadota</taxon>
        <taxon>Betaproteobacteria</taxon>
        <taxon>Burkholderiales</taxon>
        <taxon>Alcaligenaceae</taxon>
        <taxon>Bordetella</taxon>
    </lineage>
</organism>
<dbReference type="EMBL" id="FKBS01000014">
    <property type="protein sequence ID" value="SAI24242.1"/>
    <property type="molecule type" value="Genomic_DNA"/>
</dbReference>
<dbReference type="RefSeq" id="WP_066410885.1">
    <property type="nucleotide sequence ID" value="NZ_FKBS01000014.1"/>
</dbReference>
<dbReference type="InterPro" id="IPR013785">
    <property type="entry name" value="Aldolase_TIM"/>
</dbReference>
<gene>
    <name evidence="5" type="primary">yagE</name>
    <name evidence="5" type="ORF">SAMEA1982600_01918</name>
</gene>
<dbReference type="Pfam" id="PF00701">
    <property type="entry name" value="DHDPS"/>
    <property type="match status" value="1"/>
</dbReference>
<reference evidence="5 6" key="1">
    <citation type="submission" date="2016-03" db="EMBL/GenBank/DDBJ databases">
        <authorList>
            <consortium name="Pathogen Informatics"/>
        </authorList>
    </citation>
    <scope>NUCLEOTIDE SEQUENCE [LARGE SCALE GENOMIC DNA]</scope>
    <source>
        <strain evidence="5 6">NCTC13364</strain>
    </source>
</reference>
<protein>
    <submittedName>
        <fullName evidence="5">Dihydrodipicolinate synthase</fullName>
        <ecNumber evidence="5">4.1.2.-</ecNumber>
    </submittedName>
</protein>
<dbReference type="SMART" id="SM01130">
    <property type="entry name" value="DHDPS"/>
    <property type="match status" value="1"/>
</dbReference>
<evidence type="ECO:0000256" key="1">
    <source>
        <dbReference type="ARBA" id="ARBA00007592"/>
    </source>
</evidence>
<proteinExistence type="inferred from homology"/>